<comment type="caution">
    <text evidence="1">The sequence shown here is derived from an EMBL/GenBank/DDBJ whole genome shotgun (WGS) entry which is preliminary data.</text>
</comment>
<evidence type="ECO:0000313" key="1">
    <source>
        <dbReference type="EMBL" id="KKR54771.1"/>
    </source>
</evidence>
<dbReference type="InterPro" id="IPR029058">
    <property type="entry name" value="AB_hydrolase_fold"/>
</dbReference>
<organism evidence="1 2">
    <name type="scientific">Candidatus Curtissbacteria bacterium GW2011_GWA1_40_24</name>
    <dbReference type="NCBI Taxonomy" id="1618406"/>
    <lineage>
        <taxon>Bacteria</taxon>
        <taxon>Candidatus Curtissiibacteriota</taxon>
    </lineage>
</organism>
<accession>A0A0G0RXV3</accession>
<dbReference type="EMBL" id="LBYQ01000013">
    <property type="protein sequence ID" value="KKR54771.1"/>
    <property type="molecule type" value="Genomic_DNA"/>
</dbReference>
<protein>
    <submittedName>
        <fullName evidence="1">Uncharacterized protein</fullName>
    </submittedName>
</protein>
<dbReference type="SUPFAM" id="SSF53474">
    <property type="entry name" value="alpha/beta-Hydrolases"/>
    <property type="match status" value="1"/>
</dbReference>
<gene>
    <name evidence="1" type="ORF">UT92_C0013G0007</name>
</gene>
<sequence>MPEMPDTDIPKIKPWVNKLKLETLDKDKKVAKVIFVAPWVRLANLSSDDEWKIAKPWLETSIDFSKVKNKAKSFIALFSDNDQWVPLKENVDMFKEKLNPKIVVLKNKGHFSEDEGVRELPEILNYI</sequence>
<dbReference type="Gene3D" id="3.40.50.1820">
    <property type="entry name" value="alpha/beta hydrolase"/>
    <property type="match status" value="1"/>
</dbReference>
<dbReference type="Pfam" id="PF06821">
    <property type="entry name" value="Ser_hydrolase"/>
    <property type="match status" value="1"/>
</dbReference>
<dbReference type="InterPro" id="IPR010662">
    <property type="entry name" value="RBBP9/YdeN"/>
</dbReference>
<evidence type="ECO:0000313" key="2">
    <source>
        <dbReference type="Proteomes" id="UP000034489"/>
    </source>
</evidence>
<name>A0A0G0RXV3_9BACT</name>
<reference evidence="1 2" key="1">
    <citation type="journal article" date="2015" name="Nature">
        <title>rRNA introns, odd ribosomes, and small enigmatic genomes across a large radiation of phyla.</title>
        <authorList>
            <person name="Brown C.T."/>
            <person name="Hug L.A."/>
            <person name="Thomas B.C."/>
            <person name="Sharon I."/>
            <person name="Castelle C.J."/>
            <person name="Singh A."/>
            <person name="Wilkins M.J."/>
            <person name="Williams K.H."/>
            <person name="Banfield J.F."/>
        </authorList>
    </citation>
    <scope>NUCLEOTIDE SEQUENCE [LARGE SCALE GENOMIC DNA]</scope>
</reference>
<dbReference type="GO" id="GO:0016787">
    <property type="term" value="F:hydrolase activity"/>
    <property type="evidence" value="ECO:0007669"/>
    <property type="project" value="InterPro"/>
</dbReference>
<dbReference type="AlphaFoldDB" id="A0A0G0RXV3"/>
<proteinExistence type="predicted"/>
<dbReference type="Proteomes" id="UP000034489">
    <property type="component" value="Unassembled WGS sequence"/>
</dbReference>